<sequence length="276" mass="30504">MHAEINVAAGEKQQMKDGIAEVGGATVGGQQQQQQVVEEDATAAPAAAGEHAKINIAAVEKQQGEVVIAEVEDSLSAQVLPAQMVGQRNWMKTAISWDTWRIIIIPMEELIKEFYQGFLEKNVHTKKGTTCQAVKDEKRLIADIEKKGKKLYKRAEAVGMEAGAQRQANHHDYEVYGVLVILSDLSQFRVYPGSHKLLEKQSTLEKIESETLQLMAKSVVVFHGRLVHGAVDFIMDGVVVHEKNHSISFGSRAVWYRHGRLVLERAIPSGCTSPGR</sequence>
<organism evidence="1 2">
    <name type="scientific">Cymbomonas tetramitiformis</name>
    <dbReference type="NCBI Taxonomy" id="36881"/>
    <lineage>
        <taxon>Eukaryota</taxon>
        <taxon>Viridiplantae</taxon>
        <taxon>Chlorophyta</taxon>
        <taxon>Pyramimonadophyceae</taxon>
        <taxon>Pyramimonadales</taxon>
        <taxon>Pyramimonadaceae</taxon>
        <taxon>Cymbomonas</taxon>
    </lineage>
</organism>
<dbReference type="AlphaFoldDB" id="A0AAE0L8J0"/>
<gene>
    <name evidence="1" type="ORF">CYMTET_15890</name>
</gene>
<dbReference type="Proteomes" id="UP001190700">
    <property type="component" value="Unassembled WGS sequence"/>
</dbReference>
<proteinExistence type="predicted"/>
<name>A0AAE0L8J0_9CHLO</name>
<evidence type="ECO:0000313" key="1">
    <source>
        <dbReference type="EMBL" id="KAK3276018.1"/>
    </source>
</evidence>
<reference evidence="1 2" key="1">
    <citation type="journal article" date="2015" name="Genome Biol. Evol.">
        <title>Comparative Genomics of a Bacterivorous Green Alga Reveals Evolutionary Causalities and Consequences of Phago-Mixotrophic Mode of Nutrition.</title>
        <authorList>
            <person name="Burns J.A."/>
            <person name="Paasch A."/>
            <person name="Narechania A."/>
            <person name="Kim E."/>
        </authorList>
    </citation>
    <scope>NUCLEOTIDE SEQUENCE [LARGE SCALE GENOMIC DNA]</scope>
    <source>
        <strain evidence="1 2">PLY_AMNH</strain>
    </source>
</reference>
<evidence type="ECO:0000313" key="2">
    <source>
        <dbReference type="Proteomes" id="UP001190700"/>
    </source>
</evidence>
<dbReference type="EMBL" id="LGRX02006826">
    <property type="protein sequence ID" value="KAK3276018.1"/>
    <property type="molecule type" value="Genomic_DNA"/>
</dbReference>
<accession>A0AAE0L8J0</accession>
<keyword evidence="2" id="KW-1185">Reference proteome</keyword>
<protein>
    <submittedName>
        <fullName evidence="1">Uncharacterized protein</fullName>
    </submittedName>
</protein>
<dbReference type="SUPFAM" id="SSF51197">
    <property type="entry name" value="Clavaminate synthase-like"/>
    <property type="match status" value="1"/>
</dbReference>
<comment type="caution">
    <text evidence="1">The sequence shown here is derived from an EMBL/GenBank/DDBJ whole genome shotgun (WGS) entry which is preliminary data.</text>
</comment>